<evidence type="ECO:0000256" key="11">
    <source>
        <dbReference type="ARBA" id="ARBA00022763"/>
    </source>
</evidence>
<evidence type="ECO:0000256" key="19">
    <source>
        <dbReference type="ARBA" id="ARBA00044632"/>
    </source>
</evidence>
<comment type="cofactor">
    <cofactor evidence="1">
        <name>Mg(2+)</name>
        <dbReference type="ChEBI" id="CHEBI:18420"/>
    </cofactor>
</comment>
<evidence type="ECO:0000256" key="22">
    <source>
        <dbReference type="ARBA" id="ARBA00049244"/>
    </source>
</evidence>
<comment type="catalytic activity">
    <reaction evidence="20">
        <text>a 5'-end 2'-deoxyribose-2'-deoxyribonucleotide-DNA = (2E,4S)-4-hydroxypenten-2-al-5-phosphate + a 5'-end 5'-phospho-2'-deoxyribonucleoside-DNA + H(+)</text>
        <dbReference type="Rhea" id="RHEA:76255"/>
        <dbReference type="Rhea" id="RHEA-COMP:13180"/>
        <dbReference type="Rhea" id="RHEA-COMP:18657"/>
        <dbReference type="ChEBI" id="CHEBI:15378"/>
        <dbReference type="ChEBI" id="CHEBI:136412"/>
        <dbReference type="ChEBI" id="CHEBI:195194"/>
        <dbReference type="ChEBI" id="CHEBI:195195"/>
    </reaction>
</comment>
<reference evidence="25" key="1">
    <citation type="journal article" date="2020" name="Nature">
        <title>Giant virus diversity and host interactions through global metagenomics.</title>
        <authorList>
            <person name="Schulz F."/>
            <person name="Roux S."/>
            <person name="Paez-Espino D."/>
            <person name="Jungbluth S."/>
            <person name="Walsh D.A."/>
            <person name="Denef V.J."/>
            <person name="McMahon K.D."/>
            <person name="Konstantinidis K.T."/>
            <person name="Eloe-Fadrosh E.A."/>
            <person name="Kyrpides N.C."/>
            <person name="Woyke T."/>
        </authorList>
    </citation>
    <scope>NUCLEOTIDE SEQUENCE</scope>
    <source>
        <strain evidence="25">GVMAG-M-3300010354-11</strain>
    </source>
</reference>
<dbReference type="InterPro" id="IPR018944">
    <property type="entry name" value="DNA_pol_lambd_fingers_domain"/>
</dbReference>
<evidence type="ECO:0000256" key="18">
    <source>
        <dbReference type="ARBA" id="ARBA00035726"/>
    </source>
</evidence>
<proteinExistence type="predicted"/>
<dbReference type="GO" id="GO:0140078">
    <property type="term" value="F:class I DNA-(apurinic or apyrimidinic site) endonuclease activity"/>
    <property type="evidence" value="ECO:0007669"/>
    <property type="project" value="UniProtKB-EC"/>
</dbReference>
<feature type="domain" description="Helix-hairpin-helix DNA-binding motif class 1" evidence="23">
    <location>
        <begin position="128"/>
        <end position="147"/>
    </location>
</feature>
<evidence type="ECO:0000256" key="1">
    <source>
        <dbReference type="ARBA" id="ARBA00001946"/>
    </source>
</evidence>
<keyword evidence="15" id="KW-0234">DNA repair</keyword>
<evidence type="ECO:0000256" key="14">
    <source>
        <dbReference type="ARBA" id="ARBA00023053"/>
    </source>
</evidence>
<evidence type="ECO:0000256" key="3">
    <source>
        <dbReference type="ARBA" id="ARBA00012417"/>
    </source>
</evidence>
<dbReference type="FunFam" id="3.30.210.10:FF:000002">
    <property type="entry name" value="DNA polymerase"/>
    <property type="match status" value="1"/>
</dbReference>
<evidence type="ECO:0000256" key="9">
    <source>
        <dbReference type="ARBA" id="ARBA00022695"/>
    </source>
</evidence>
<comment type="catalytic activity">
    <reaction evidence="22">
        <text>DNA(n) + a 2'-deoxyribonucleoside 5'-triphosphate = DNA(n+1) + diphosphate</text>
        <dbReference type="Rhea" id="RHEA:22508"/>
        <dbReference type="Rhea" id="RHEA-COMP:17339"/>
        <dbReference type="Rhea" id="RHEA-COMP:17340"/>
        <dbReference type="ChEBI" id="CHEBI:33019"/>
        <dbReference type="ChEBI" id="CHEBI:61560"/>
        <dbReference type="ChEBI" id="CHEBI:173112"/>
        <dbReference type="EC" id="2.7.7.7"/>
    </reaction>
</comment>
<dbReference type="Gene3D" id="3.30.460.10">
    <property type="entry name" value="Beta Polymerase, domain 2"/>
    <property type="match status" value="1"/>
</dbReference>
<comment type="subcellular location">
    <subcellularLocation>
        <location evidence="2">Cytoplasm</location>
    </subcellularLocation>
</comment>
<keyword evidence="11" id="KW-0227">DNA damage</keyword>
<accession>A0A6C0BGN2</accession>
<name>A0A6C0BGN2_9ZZZZ</name>
<dbReference type="CDD" id="cd00141">
    <property type="entry name" value="NT_POLXc"/>
    <property type="match status" value="1"/>
</dbReference>
<evidence type="ECO:0000256" key="8">
    <source>
        <dbReference type="ARBA" id="ARBA00022679"/>
    </source>
</evidence>
<dbReference type="InterPro" id="IPR027421">
    <property type="entry name" value="DNA_pol_lamdba_lyase_dom_sf"/>
</dbReference>
<dbReference type="Pfam" id="PF14791">
    <property type="entry name" value="DNA_pol_B_thumb"/>
    <property type="match status" value="1"/>
</dbReference>
<dbReference type="PRINTS" id="PR00870">
    <property type="entry name" value="DNAPOLXBETA"/>
</dbReference>
<keyword evidence="8" id="KW-0808">Transferase</keyword>
<dbReference type="SMART" id="SM00278">
    <property type="entry name" value="HhH1"/>
    <property type="match status" value="2"/>
</dbReference>
<comment type="function">
    <text evidence="21">Repair polymerase that plays a key role in base-excision repair. During this process, the damaged base is excised by specific DNA glycosylases, the DNA backbone is nicked at the abasic site by an apurinic/apyrimidic (AP) endonuclease, and POLB removes 5'-deoxyribose-phosphate from the preincised AP site acting as a 5'-deoxyribose-phosphate lyase (5'-dRP lyase); through its DNA polymerase activity, it adds one nucleotide to the 3' end of the arising single-nucleotide gap. Conducts 'gap-filling' DNA synthesis in a stepwise distributive fashion rather than in a processive fashion as for other DNA polymerases. It is also able to cleave sugar-phosphate bonds 3' to an intact AP site, acting as an AP lyase.</text>
</comment>
<evidence type="ECO:0000259" key="24">
    <source>
        <dbReference type="SMART" id="SM00483"/>
    </source>
</evidence>
<feature type="domain" description="Helix-hairpin-helix DNA-binding motif class 1" evidence="23">
    <location>
        <begin position="169"/>
        <end position="188"/>
    </location>
</feature>
<dbReference type="InterPro" id="IPR043519">
    <property type="entry name" value="NT_sf"/>
</dbReference>
<dbReference type="InterPro" id="IPR037160">
    <property type="entry name" value="DNA_Pol_thumb_sf"/>
</dbReference>
<dbReference type="GO" id="GO:0006303">
    <property type="term" value="P:double-strand break repair via nonhomologous end joining"/>
    <property type="evidence" value="ECO:0007669"/>
    <property type="project" value="TreeGrafter"/>
</dbReference>
<dbReference type="InterPro" id="IPR010996">
    <property type="entry name" value="HHH_MUS81"/>
</dbReference>
<organism evidence="25">
    <name type="scientific">viral metagenome</name>
    <dbReference type="NCBI Taxonomy" id="1070528"/>
    <lineage>
        <taxon>unclassified sequences</taxon>
        <taxon>metagenomes</taxon>
        <taxon>organismal metagenomes</taxon>
    </lineage>
</organism>
<dbReference type="Gene3D" id="3.30.210.10">
    <property type="entry name" value="DNA polymerase, thumb domain"/>
    <property type="match status" value="1"/>
</dbReference>
<dbReference type="Gene3D" id="1.10.150.20">
    <property type="entry name" value="5' to 3' exonuclease, C-terminal subdomain"/>
    <property type="match status" value="1"/>
</dbReference>
<dbReference type="InterPro" id="IPR002054">
    <property type="entry name" value="DNA-dir_DNA_pol_X"/>
</dbReference>
<evidence type="ECO:0000256" key="12">
    <source>
        <dbReference type="ARBA" id="ARBA00022843"/>
    </source>
</evidence>
<evidence type="ECO:0000256" key="21">
    <source>
        <dbReference type="ARBA" id="ARBA00045548"/>
    </source>
</evidence>
<dbReference type="AlphaFoldDB" id="A0A6C0BGN2"/>
<keyword evidence="6" id="KW-0488">Methylation</keyword>
<dbReference type="InterPro" id="IPR002008">
    <property type="entry name" value="DNA_pol_X_beta-like"/>
</dbReference>
<dbReference type="SUPFAM" id="SSF81585">
    <property type="entry name" value="PsbU/PolX domain-like"/>
    <property type="match status" value="1"/>
</dbReference>
<evidence type="ECO:0000256" key="16">
    <source>
        <dbReference type="ARBA" id="ARBA00023239"/>
    </source>
</evidence>
<dbReference type="Pfam" id="PF10391">
    <property type="entry name" value="DNA_pol_lambd_f"/>
    <property type="match status" value="1"/>
</dbReference>
<dbReference type="PRINTS" id="PR00869">
    <property type="entry name" value="DNAPOLX"/>
</dbReference>
<keyword evidence="16" id="KW-0456">Lyase</keyword>
<dbReference type="InterPro" id="IPR022312">
    <property type="entry name" value="DNA_pol_X"/>
</dbReference>
<keyword evidence="13" id="KW-0239">DNA-directed DNA polymerase</keyword>
<dbReference type="EC" id="2.7.7.7" evidence="3"/>
<comment type="catalytic activity">
    <reaction evidence="19">
        <text>2'-deoxyribonucleotide-(2'-deoxyribose 5'-phosphate)-2'-deoxyribonucleotide-DNA = a 3'-end 2'-deoxyribonucleotide-(2,3-dehydro-2,3-deoxyribose 5'-phosphate)-DNA + a 5'-end 5'-phospho-2'-deoxyribonucleoside-DNA + H(+)</text>
        <dbReference type="Rhea" id="RHEA:66592"/>
        <dbReference type="Rhea" id="RHEA-COMP:13180"/>
        <dbReference type="Rhea" id="RHEA-COMP:16897"/>
        <dbReference type="Rhea" id="RHEA-COMP:17067"/>
        <dbReference type="ChEBI" id="CHEBI:15378"/>
        <dbReference type="ChEBI" id="CHEBI:136412"/>
        <dbReference type="ChEBI" id="CHEBI:157695"/>
        <dbReference type="ChEBI" id="CHEBI:167181"/>
        <dbReference type="EC" id="4.2.99.18"/>
    </reaction>
</comment>
<dbReference type="EMBL" id="MN739140">
    <property type="protein sequence ID" value="QHS90558.1"/>
    <property type="molecule type" value="Genomic_DNA"/>
</dbReference>
<evidence type="ECO:0000256" key="7">
    <source>
        <dbReference type="ARBA" id="ARBA00022634"/>
    </source>
</evidence>
<dbReference type="InterPro" id="IPR029398">
    <property type="entry name" value="PolB_thumb"/>
</dbReference>
<dbReference type="Pfam" id="PF14716">
    <property type="entry name" value="HHH_8"/>
    <property type="match status" value="1"/>
</dbReference>
<dbReference type="SUPFAM" id="SSF47802">
    <property type="entry name" value="DNA polymerase beta, N-terminal domain-like"/>
    <property type="match status" value="1"/>
</dbReference>
<dbReference type="InterPro" id="IPR003583">
    <property type="entry name" value="Hlx-hairpin-Hlx_DNA-bd_motif"/>
</dbReference>
<evidence type="ECO:0000256" key="20">
    <source>
        <dbReference type="ARBA" id="ARBA00044678"/>
    </source>
</evidence>
<dbReference type="SUPFAM" id="SSF81301">
    <property type="entry name" value="Nucleotidyltransferase"/>
    <property type="match status" value="1"/>
</dbReference>
<dbReference type="PANTHER" id="PTHR11276">
    <property type="entry name" value="DNA POLYMERASE TYPE-X FAMILY MEMBER"/>
    <property type="match status" value="1"/>
</dbReference>
<evidence type="ECO:0000256" key="6">
    <source>
        <dbReference type="ARBA" id="ARBA00022481"/>
    </source>
</evidence>
<dbReference type="SMART" id="SM00483">
    <property type="entry name" value="POLXc"/>
    <property type="match status" value="1"/>
</dbReference>
<keyword evidence="12" id="KW-0832">Ubl conjugation</keyword>
<dbReference type="GO" id="GO:0005634">
    <property type="term" value="C:nucleus"/>
    <property type="evidence" value="ECO:0007669"/>
    <property type="project" value="TreeGrafter"/>
</dbReference>
<evidence type="ECO:0000259" key="23">
    <source>
        <dbReference type="SMART" id="SM00278"/>
    </source>
</evidence>
<evidence type="ECO:0000256" key="17">
    <source>
        <dbReference type="ARBA" id="ARBA00035717"/>
    </source>
</evidence>
<keyword evidence="10" id="KW-0235">DNA replication</keyword>
<evidence type="ECO:0000256" key="5">
    <source>
        <dbReference type="ARBA" id="ARBA00020020"/>
    </source>
</evidence>
<evidence type="ECO:0000256" key="10">
    <source>
        <dbReference type="ARBA" id="ARBA00022705"/>
    </source>
</evidence>
<sequence>MFHDTFIQKFDIYLNKMKEEDCVWPKPSEQSQSTIPKVKTRKPKMIVEKPDNITDHVVVKRGRKPKVSQHETHETHETQKNDYKLYIVESLEKLRKKELANKQPFKARAYNIVLQQLKTFKDPIRSLDDLKNIKGIGQKIQDKLKEIFETGALRQVQEYDSNSSMQIFEDLTKIHGIGPTKARELITKHQIKNINELSEKQELLNDVQKKGLKYYIDFQKRIPRTEMLKHEEYIFNVIRTFGSEIQASLSGSFRRVEPTSGDIDVLITKCDDDTFKKIITKLETDGYLTDIFALGNKKCMAVGKLKRHKTYRRVDFMLTAEHEYPFALLYFTGSGTFNVAMRNWALSKGYSLSEYGLKYHKGPHDGKFVDHDFKDEADIFKFIGLKYVEPKNRKDGNDLKDSQ</sequence>
<dbReference type="GO" id="GO:0005737">
    <property type="term" value="C:cytoplasm"/>
    <property type="evidence" value="ECO:0007669"/>
    <property type="project" value="UniProtKB-SubCell"/>
</dbReference>
<dbReference type="GO" id="GO:0003887">
    <property type="term" value="F:DNA-directed DNA polymerase activity"/>
    <property type="evidence" value="ECO:0007669"/>
    <property type="project" value="UniProtKB-KW"/>
</dbReference>
<evidence type="ECO:0000256" key="4">
    <source>
        <dbReference type="ARBA" id="ARBA00012720"/>
    </source>
</evidence>
<dbReference type="EC" id="4.2.99.18" evidence="4"/>
<evidence type="ECO:0000256" key="2">
    <source>
        <dbReference type="ARBA" id="ARBA00004496"/>
    </source>
</evidence>
<keyword evidence="9" id="KW-0548">Nucleotidyltransferase</keyword>
<protein>
    <recommendedName>
        <fullName evidence="5">DNA polymerase beta</fullName>
        <ecNumber evidence="3">2.7.7.7</ecNumber>
        <ecNumber evidence="4">4.2.99.18</ecNumber>
    </recommendedName>
    <alternativeName>
        <fullName evidence="17">5'-deoxyribose-phosphate lyase</fullName>
    </alternativeName>
    <alternativeName>
        <fullName evidence="18">AP lyase</fullName>
    </alternativeName>
</protein>
<feature type="domain" description="DNA-directed DNA polymerase X" evidence="24">
    <location>
        <begin position="81"/>
        <end position="394"/>
    </location>
</feature>
<dbReference type="Gene3D" id="1.10.150.110">
    <property type="entry name" value="DNA polymerase beta, N-terminal domain-like"/>
    <property type="match status" value="1"/>
</dbReference>
<keyword evidence="14" id="KW-0915">Sodium</keyword>
<evidence type="ECO:0000256" key="13">
    <source>
        <dbReference type="ARBA" id="ARBA00022932"/>
    </source>
</evidence>
<evidence type="ECO:0000256" key="15">
    <source>
        <dbReference type="ARBA" id="ARBA00023204"/>
    </source>
</evidence>
<keyword evidence="7" id="KW-0237">DNA synthesis</keyword>
<dbReference type="GO" id="GO:0003677">
    <property type="term" value="F:DNA binding"/>
    <property type="evidence" value="ECO:0007669"/>
    <property type="project" value="InterPro"/>
</dbReference>
<dbReference type="InterPro" id="IPR028207">
    <property type="entry name" value="DNA_pol_B_palm_palm"/>
</dbReference>
<dbReference type="Pfam" id="PF14792">
    <property type="entry name" value="DNA_pol_B_palm"/>
    <property type="match status" value="1"/>
</dbReference>
<evidence type="ECO:0000313" key="25">
    <source>
        <dbReference type="EMBL" id="QHS90558.1"/>
    </source>
</evidence>
<dbReference type="PANTHER" id="PTHR11276:SF28">
    <property type="entry name" value="DNA POLYMERASE LAMBDA"/>
    <property type="match status" value="1"/>
</dbReference>